<evidence type="ECO:0000259" key="2">
    <source>
        <dbReference type="PROSITE" id="PS51857"/>
    </source>
</evidence>
<name>A0AA36IFT2_9DINO</name>
<reference evidence="3" key="1">
    <citation type="submission" date="2023-08" db="EMBL/GenBank/DDBJ databases">
        <authorList>
            <person name="Chen Y."/>
            <person name="Shah S."/>
            <person name="Dougan E. K."/>
            <person name="Thang M."/>
            <person name="Chan C."/>
        </authorList>
    </citation>
    <scope>NUCLEOTIDE SEQUENCE</scope>
</reference>
<accession>A0AA36IFT2</accession>
<dbReference type="PROSITE" id="PS51857">
    <property type="entry name" value="CSD_2"/>
    <property type="match status" value="1"/>
</dbReference>
<dbReference type="Proteomes" id="UP001178507">
    <property type="component" value="Unassembled WGS sequence"/>
</dbReference>
<evidence type="ECO:0000313" key="3">
    <source>
        <dbReference type="EMBL" id="CAJ1386953.1"/>
    </source>
</evidence>
<proteinExistence type="predicted"/>
<dbReference type="AlphaFoldDB" id="A0AA36IFT2"/>
<feature type="compositionally biased region" description="Basic and acidic residues" evidence="1">
    <location>
        <begin position="11"/>
        <end position="76"/>
    </location>
</feature>
<dbReference type="Gene3D" id="2.40.50.140">
    <property type="entry name" value="Nucleic acid-binding proteins"/>
    <property type="match status" value="1"/>
</dbReference>
<dbReference type="EMBL" id="CAUJNA010001442">
    <property type="protein sequence ID" value="CAJ1386953.1"/>
    <property type="molecule type" value="Genomic_DNA"/>
</dbReference>
<organism evidence="3 4">
    <name type="scientific">Effrenium voratum</name>
    <dbReference type="NCBI Taxonomy" id="2562239"/>
    <lineage>
        <taxon>Eukaryota</taxon>
        <taxon>Sar</taxon>
        <taxon>Alveolata</taxon>
        <taxon>Dinophyceae</taxon>
        <taxon>Suessiales</taxon>
        <taxon>Symbiodiniaceae</taxon>
        <taxon>Effrenium</taxon>
    </lineage>
</organism>
<evidence type="ECO:0000256" key="1">
    <source>
        <dbReference type="SAM" id="MobiDB-lite"/>
    </source>
</evidence>
<feature type="region of interest" description="Disordered" evidence="1">
    <location>
        <begin position="1"/>
        <end position="76"/>
    </location>
</feature>
<sequence length="139" mass="15247">MDQQGRQGKGKFNDGKGKGERDDFDDRKGDRKGPEKGKRKGDGKGKGDKGERSEKGEKGDRKGDGKGEKGKGKREAKVMVKGLRGKVISFVNGKPSGFIQRTDGEKDVFFDLADVVDGELLERDDIVEFDIVEGLDKKS</sequence>
<feature type="domain" description="CSD" evidence="2">
    <location>
        <begin position="82"/>
        <end position="139"/>
    </location>
</feature>
<comment type="caution">
    <text evidence="3">The sequence shown here is derived from an EMBL/GenBank/DDBJ whole genome shotgun (WGS) entry which is preliminary data.</text>
</comment>
<dbReference type="SUPFAM" id="SSF50249">
    <property type="entry name" value="Nucleic acid-binding proteins"/>
    <property type="match status" value="1"/>
</dbReference>
<keyword evidence="4" id="KW-1185">Reference proteome</keyword>
<protein>
    <recommendedName>
        <fullName evidence="2">CSD domain-containing protein</fullName>
    </recommendedName>
</protein>
<dbReference type="InterPro" id="IPR012340">
    <property type="entry name" value="NA-bd_OB-fold"/>
</dbReference>
<dbReference type="Pfam" id="PF00313">
    <property type="entry name" value="CSD"/>
    <property type="match status" value="1"/>
</dbReference>
<dbReference type="GO" id="GO:0003676">
    <property type="term" value="F:nucleic acid binding"/>
    <property type="evidence" value="ECO:0007669"/>
    <property type="project" value="InterPro"/>
</dbReference>
<dbReference type="InterPro" id="IPR002059">
    <property type="entry name" value="CSP_DNA-bd"/>
</dbReference>
<gene>
    <name evidence="3" type="ORF">EVOR1521_LOCUS13120</name>
</gene>
<evidence type="ECO:0000313" key="4">
    <source>
        <dbReference type="Proteomes" id="UP001178507"/>
    </source>
</evidence>